<dbReference type="InterPro" id="IPR018612">
    <property type="entry name" value="NSRP1_N"/>
</dbReference>
<evidence type="ECO:0000256" key="2">
    <source>
        <dbReference type="ARBA" id="ARBA00023054"/>
    </source>
</evidence>
<accession>A0A8H7Y1A5</accession>
<feature type="compositionally biased region" description="Basic and acidic residues" evidence="3">
    <location>
        <begin position="152"/>
        <end position="169"/>
    </location>
</feature>
<dbReference type="OrthoDB" id="446635at2759"/>
<dbReference type="EMBL" id="JAFIQS010000003">
    <property type="protein sequence ID" value="KAG5171671.1"/>
    <property type="molecule type" value="Genomic_DNA"/>
</dbReference>
<feature type="compositionally biased region" description="Basic and acidic residues" evidence="3">
    <location>
        <begin position="298"/>
        <end position="309"/>
    </location>
</feature>
<feature type="region of interest" description="Disordered" evidence="3">
    <location>
        <begin position="265"/>
        <end position="350"/>
    </location>
</feature>
<evidence type="ECO:0000256" key="1">
    <source>
        <dbReference type="ARBA" id="ARBA00010126"/>
    </source>
</evidence>
<sequence length="369" mass="42487">MKLSISLNKPKATQPKAPILRPSAFSNDIDDEEGQESENPGPSGPVSHNVETSKAMKKRMAAEKRVDETVYEYDEVWDKMQEAKQRLQAAKEAEASVRKPKYIQSLLSSAATRKLDHLRAEEKMMQREREAEGDLYQDKEVFVTQAYKDQMEEVRKAEEEEKQREENRKKQGMQSTGMTHFYRQLLEDSAQKHEATVAATEKRFIGPQGPTPNLTITKPANFTPLADVELAKIARAEGKEVELNDDNQIVDKRELLSAGLNLSLPNTRHLGLRHPSNKPKEQSEQAPQIHRAVGTAASRKEINERRTREIQQQLEEEQRRVAQSKQEADELARQRIVTKRNNEDDVKSARERYLERKRRKLEQEQAEQN</sequence>
<reference evidence="5" key="1">
    <citation type="submission" date="2021-02" db="EMBL/GenBank/DDBJ databases">
        <title>Psilocybe cubensis genome.</title>
        <authorList>
            <person name="Mckernan K.J."/>
            <person name="Crawford S."/>
            <person name="Trippe A."/>
            <person name="Kane L.T."/>
            <person name="Mclaughlin S."/>
        </authorList>
    </citation>
    <scope>NUCLEOTIDE SEQUENCE [LARGE SCALE GENOMIC DNA]</scope>
    <source>
        <strain evidence="5">MGC-MH-2018</strain>
    </source>
</reference>
<feature type="region of interest" description="Disordered" evidence="3">
    <location>
        <begin position="152"/>
        <end position="176"/>
    </location>
</feature>
<gene>
    <name evidence="5" type="ORF">JR316_003758</name>
</gene>
<dbReference type="PANTHER" id="PTHR47845:SF1">
    <property type="entry name" value="NUCLEAR SPECKLE SPLICING REGULATORY PROTEIN 1 HOMOLOG"/>
    <property type="match status" value="1"/>
</dbReference>
<dbReference type="Pfam" id="PF09745">
    <property type="entry name" value="NSRP1_N"/>
    <property type="match status" value="1"/>
</dbReference>
<feature type="region of interest" description="Disordered" evidence="3">
    <location>
        <begin position="1"/>
        <end position="63"/>
    </location>
</feature>
<evidence type="ECO:0000313" key="5">
    <source>
        <dbReference type="EMBL" id="KAG5171671.1"/>
    </source>
</evidence>
<dbReference type="AlphaFoldDB" id="A0A8H7Y1A5"/>
<keyword evidence="2" id="KW-0175">Coiled coil</keyword>
<comment type="caution">
    <text evidence="5">The sequence shown here is derived from an EMBL/GenBank/DDBJ whole genome shotgun (WGS) entry which is preliminary data.</text>
</comment>
<evidence type="ECO:0000256" key="3">
    <source>
        <dbReference type="SAM" id="MobiDB-lite"/>
    </source>
</evidence>
<evidence type="ECO:0000259" key="4">
    <source>
        <dbReference type="Pfam" id="PF09745"/>
    </source>
</evidence>
<feature type="domain" description="Nuclear speckle splicing regulatory protein 1 N-terminal" evidence="4">
    <location>
        <begin position="57"/>
        <end position="172"/>
    </location>
</feature>
<name>A0A8H7Y1A5_PSICU</name>
<feature type="compositionally biased region" description="Basic and acidic residues" evidence="3">
    <location>
        <begin position="340"/>
        <end position="350"/>
    </location>
</feature>
<comment type="similarity">
    <text evidence="1">Belongs to the NSRP1 family.</text>
</comment>
<protein>
    <recommendedName>
        <fullName evidence="4">Nuclear speckle splicing regulatory protein 1 N-terminal domain-containing protein</fullName>
    </recommendedName>
</protein>
<proteinExistence type="inferred from homology"/>
<dbReference type="InterPro" id="IPR053246">
    <property type="entry name" value="NS_splicing_regulatory_protein"/>
</dbReference>
<feature type="compositionally biased region" description="Basic and acidic residues" evidence="3">
    <location>
        <begin position="316"/>
        <end position="333"/>
    </location>
</feature>
<organism evidence="5">
    <name type="scientific">Psilocybe cubensis</name>
    <name type="common">Psychedelic mushroom</name>
    <name type="synonym">Stropharia cubensis</name>
    <dbReference type="NCBI Taxonomy" id="181762"/>
    <lineage>
        <taxon>Eukaryota</taxon>
        <taxon>Fungi</taxon>
        <taxon>Dikarya</taxon>
        <taxon>Basidiomycota</taxon>
        <taxon>Agaricomycotina</taxon>
        <taxon>Agaricomycetes</taxon>
        <taxon>Agaricomycetidae</taxon>
        <taxon>Agaricales</taxon>
        <taxon>Agaricineae</taxon>
        <taxon>Strophariaceae</taxon>
        <taxon>Psilocybe</taxon>
    </lineage>
</organism>
<dbReference type="GO" id="GO:0000381">
    <property type="term" value="P:regulation of alternative mRNA splicing, via spliceosome"/>
    <property type="evidence" value="ECO:0007669"/>
    <property type="project" value="InterPro"/>
</dbReference>
<dbReference type="PANTHER" id="PTHR47845">
    <property type="entry name" value="NUCLEAR SPECKLE SPLICING REGULATORY PROTEIN 1 HOMOLOG"/>
    <property type="match status" value="1"/>
</dbReference>